<reference evidence="3" key="1">
    <citation type="journal article" date="2019" name="Int. J. Syst. Evol. Microbiol.">
        <title>The Global Catalogue of Microorganisms (GCM) 10K type strain sequencing project: providing services to taxonomists for standard genome sequencing and annotation.</title>
        <authorList>
            <consortium name="The Broad Institute Genomics Platform"/>
            <consortium name="The Broad Institute Genome Sequencing Center for Infectious Disease"/>
            <person name="Wu L."/>
            <person name="Ma J."/>
        </authorList>
    </citation>
    <scope>NUCLEOTIDE SEQUENCE [LARGE SCALE GENOMIC DNA]</scope>
    <source>
        <strain evidence="3">JCM 18204</strain>
    </source>
</reference>
<keyword evidence="3" id="KW-1185">Reference proteome</keyword>
<evidence type="ECO:0000256" key="1">
    <source>
        <dbReference type="SAM" id="MobiDB-lite"/>
    </source>
</evidence>
<protein>
    <submittedName>
        <fullName evidence="2">Uncharacterized protein</fullName>
    </submittedName>
</protein>
<dbReference type="RefSeq" id="WP_345304045.1">
    <property type="nucleotide sequence ID" value="NZ_BAABJE010000015.1"/>
</dbReference>
<evidence type="ECO:0000313" key="2">
    <source>
        <dbReference type="EMBL" id="GAA4800664.1"/>
    </source>
</evidence>
<sequence>MARKKITRTVPDANARHFWLAGLGLVSMAGRTTVATAAQAVDRVVQARRQAAAAVGQAQSRLIETAGDLRGQIGEGVAQASQKIETALAPLMAKFKPGKAKRTTRRGRKPVAKKNVRRTAKKVVGKRTRKA</sequence>
<proteinExistence type="predicted"/>
<gene>
    <name evidence="2" type="ORF">GCM10023307_28850</name>
</gene>
<accession>A0ABP9BV75</accession>
<feature type="region of interest" description="Disordered" evidence="1">
    <location>
        <begin position="97"/>
        <end position="131"/>
    </location>
</feature>
<comment type="caution">
    <text evidence="2">The sequence shown here is derived from an EMBL/GenBank/DDBJ whole genome shotgun (WGS) entry which is preliminary data.</text>
</comment>
<organism evidence="2 3">
    <name type="scientific">Lysobacter hankyongensis</name>
    <dbReference type="NCBI Taxonomy" id="1176535"/>
    <lineage>
        <taxon>Bacteria</taxon>
        <taxon>Pseudomonadati</taxon>
        <taxon>Pseudomonadota</taxon>
        <taxon>Gammaproteobacteria</taxon>
        <taxon>Lysobacterales</taxon>
        <taxon>Lysobacteraceae</taxon>
        <taxon>Lysobacter</taxon>
    </lineage>
</organism>
<name>A0ABP9BV75_9GAMM</name>
<evidence type="ECO:0000313" key="3">
    <source>
        <dbReference type="Proteomes" id="UP001499959"/>
    </source>
</evidence>
<dbReference type="EMBL" id="BAABJE010000015">
    <property type="protein sequence ID" value="GAA4800664.1"/>
    <property type="molecule type" value="Genomic_DNA"/>
</dbReference>
<dbReference type="Proteomes" id="UP001499959">
    <property type="component" value="Unassembled WGS sequence"/>
</dbReference>